<gene>
    <name evidence="2" type="ORF">OsJ_11609</name>
</gene>
<dbReference type="AlphaFoldDB" id="B9F9I8"/>
<accession>B9F9I8</accession>
<reference evidence="2" key="2">
    <citation type="submission" date="2008-12" db="EMBL/GenBank/DDBJ databases">
        <title>Improved gene annotation of the rice (Oryza sativa) genomes.</title>
        <authorList>
            <person name="Wang J."/>
            <person name="Li R."/>
            <person name="Fan W."/>
            <person name="Huang Q."/>
            <person name="Zhang J."/>
            <person name="Zhou Y."/>
            <person name="Hu Y."/>
            <person name="Zi S."/>
            <person name="Li J."/>
            <person name="Ni P."/>
            <person name="Zheng H."/>
            <person name="Zhang Y."/>
            <person name="Zhao M."/>
            <person name="Hao Q."/>
            <person name="McDermott J."/>
            <person name="Samudrala R."/>
            <person name="Kristiansen K."/>
            <person name="Wong G.K.-S."/>
        </authorList>
    </citation>
    <scope>NUCLEOTIDE SEQUENCE</scope>
</reference>
<evidence type="ECO:0000256" key="1">
    <source>
        <dbReference type="SAM" id="SignalP"/>
    </source>
</evidence>
<protein>
    <recommendedName>
        <fullName evidence="3">Secreted protein</fullName>
    </recommendedName>
</protein>
<dbReference type="Proteomes" id="UP000007752">
    <property type="component" value="Chromosome 3"/>
</dbReference>
<sequence>MRAAVVGMLLVLLDGAAHHVVQLGAQQLHVAHRGCGGGPDGVQCSPMMARSARSVIGLPISLRTFTGSPEGAAAATTAPTRRVSCSSRMGRNERTRLALSSSSVQIPRRWRHLLPYARRIAHPVAEVGAHGSAHGGVVRLEHLPGGVGGGRNHDAELAEAEPQSIRAGVLATTT</sequence>
<proteinExistence type="predicted"/>
<feature type="signal peptide" evidence="1">
    <location>
        <begin position="1"/>
        <end position="18"/>
    </location>
</feature>
<reference evidence="2" key="1">
    <citation type="journal article" date="2005" name="PLoS Biol.">
        <title>The genomes of Oryza sativa: a history of duplications.</title>
        <authorList>
            <person name="Yu J."/>
            <person name="Wang J."/>
            <person name="Lin W."/>
            <person name="Li S."/>
            <person name="Li H."/>
            <person name="Zhou J."/>
            <person name="Ni P."/>
            <person name="Dong W."/>
            <person name="Hu S."/>
            <person name="Zeng C."/>
            <person name="Zhang J."/>
            <person name="Zhang Y."/>
            <person name="Li R."/>
            <person name="Xu Z."/>
            <person name="Li S."/>
            <person name="Li X."/>
            <person name="Zheng H."/>
            <person name="Cong L."/>
            <person name="Lin L."/>
            <person name="Yin J."/>
            <person name="Geng J."/>
            <person name="Li G."/>
            <person name="Shi J."/>
            <person name="Liu J."/>
            <person name="Lv H."/>
            <person name="Li J."/>
            <person name="Wang J."/>
            <person name="Deng Y."/>
            <person name="Ran L."/>
            <person name="Shi X."/>
            <person name="Wang X."/>
            <person name="Wu Q."/>
            <person name="Li C."/>
            <person name="Ren X."/>
            <person name="Wang J."/>
            <person name="Wang X."/>
            <person name="Li D."/>
            <person name="Liu D."/>
            <person name="Zhang X."/>
            <person name="Ji Z."/>
            <person name="Zhao W."/>
            <person name="Sun Y."/>
            <person name="Zhang Z."/>
            <person name="Bao J."/>
            <person name="Han Y."/>
            <person name="Dong L."/>
            <person name="Ji J."/>
            <person name="Chen P."/>
            <person name="Wu S."/>
            <person name="Liu J."/>
            <person name="Xiao Y."/>
            <person name="Bu D."/>
            <person name="Tan J."/>
            <person name="Yang L."/>
            <person name="Ye C."/>
            <person name="Zhang J."/>
            <person name="Xu J."/>
            <person name="Zhou Y."/>
            <person name="Yu Y."/>
            <person name="Zhang B."/>
            <person name="Zhuang S."/>
            <person name="Wei H."/>
            <person name="Liu B."/>
            <person name="Lei M."/>
            <person name="Yu H."/>
            <person name="Li Y."/>
            <person name="Xu H."/>
            <person name="Wei S."/>
            <person name="He X."/>
            <person name="Fang L."/>
            <person name="Zhang Z."/>
            <person name="Zhang Y."/>
            <person name="Huang X."/>
            <person name="Su Z."/>
            <person name="Tong W."/>
            <person name="Li J."/>
            <person name="Tong Z."/>
            <person name="Li S."/>
            <person name="Ye J."/>
            <person name="Wang L."/>
            <person name="Fang L."/>
            <person name="Lei T."/>
            <person name="Chen C."/>
            <person name="Chen H."/>
            <person name="Xu Z."/>
            <person name="Li H."/>
            <person name="Huang H."/>
            <person name="Zhang F."/>
            <person name="Xu H."/>
            <person name="Li N."/>
            <person name="Zhao C."/>
            <person name="Li S."/>
            <person name="Dong L."/>
            <person name="Huang Y."/>
            <person name="Li L."/>
            <person name="Xi Y."/>
            <person name="Qi Q."/>
            <person name="Li W."/>
            <person name="Zhang B."/>
            <person name="Hu W."/>
            <person name="Zhang Y."/>
            <person name="Tian X."/>
            <person name="Jiao Y."/>
            <person name="Liang X."/>
            <person name="Jin J."/>
            <person name="Gao L."/>
            <person name="Zheng W."/>
            <person name="Hao B."/>
            <person name="Liu S."/>
            <person name="Wang W."/>
            <person name="Yuan L."/>
            <person name="Cao M."/>
            <person name="McDermott J."/>
            <person name="Samudrala R."/>
            <person name="Wang J."/>
            <person name="Wong G.K."/>
            <person name="Yang H."/>
        </authorList>
    </citation>
    <scope>NUCLEOTIDE SEQUENCE [LARGE SCALE GENOMIC DNA]</scope>
</reference>
<evidence type="ECO:0008006" key="3">
    <source>
        <dbReference type="Google" id="ProtNLM"/>
    </source>
</evidence>
<keyword evidence="1" id="KW-0732">Signal</keyword>
<organism evidence="2">
    <name type="scientific">Oryza sativa subsp. japonica</name>
    <name type="common">Rice</name>
    <dbReference type="NCBI Taxonomy" id="39947"/>
    <lineage>
        <taxon>Eukaryota</taxon>
        <taxon>Viridiplantae</taxon>
        <taxon>Streptophyta</taxon>
        <taxon>Embryophyta</taxon>
        <taxon>Tracheophyta</taxon>
        <taxon>Spermatophyta</taxon>
        <taxon>Magnoliopsida</taxon>
        <taxon>Liliopsida</taxon>
        <taxon>Poales</taxon>
        <taxon>Poaceae</taxon>
        <taxon>BOP clade</taxon>
        <taxon>Oryzoideae</taxon>
        <taxon>Oryzeae</taxon>
        <taxon>Oryzinae</taxon>
        <taxon>Oryza</taxon>
        <taxon>Oryza sativa</taxon>
    </lineage>
</organism>
<feature type="chain" id="PRO_5002881233" description="Secreted protein" evidence="1">
    <location>
        <begin position="19"/>
        <end position="174"/>
    </location>
</feature>
<evidence type="ECO:0000313" key="2">
    <source>
        <dbReference type="EMBL" id="EEE59436.1"/>
    </source>
</evidence>
<name>B9F9I8_ORYSJ</name>
<dbReference type="EMBL" id="CM000140">
    <property type="protein sequence ID" value="EEE59436.1"/>
    <property type="molecule type" value="Genomic_DNA"/>
</dbReference>